<organism evidence="2">
    <name type="scientific">Siphoviridae sp. cthu813</name>
    <dbReference type="NCBI Taxonomy" id="2825618"/>
    <lineage>
        <taxon>Viruses</taxon>
        <taxon>Duplodnaviria</taxon>
        <taxon>Heunggongvirae</taxon>
        <taxon>Uroviricota</taxon>
        <taxon>Caudoviricetes</taxon>
    </lineage>
</organism>
<feature type="transmembrane region" description="Helical" evidence="1">
    <location>
        <begin position="1508"/>
        <end position="1534"/>
    </location>
</feature>
<feature type="transmembrane region" description="Helical" evidence="1">
    <location>
        <begin position="1312"/>
        <end position="1335"/>
    </location>
</feature>
<accession>A0A8S5VHU2</accession>
<feature type="transmembrane region" description="Helical" evidence="1">
    <location>
        <begin position="1214"/>
        <end position="1238"/>
    </location>
</feature>
<name>A0A8S5VHU2_9CAUD</name>
<keyword evidence="1" id="KW-0472">Membrane</keyword>
<feature type="transmembrane region" description="Helical" evidence="1">
    <location>
        <begin position="988"/>
        <end position="1008"/>
    </location>
</feature>
<dbReference type="EMBL" id="BK016270">
    <property type="protein sequence ID" value="DAG06346.1"/>
    <property type="molecule type" value="Genomic_DNA"/>
</dbReference>
<evidence type="ECO:0000256" key="1">
    <source>
        <dbReference type="SAM" id="Phobius"/>
    </source>
</evidence>
<feature type="transmembrane region" description="Helical" evidence="1">
    <location>
        <begin position="1079"/>
        <end position="1097"/>
    </location>
</feature>
<feature type="transmembrane region" description="Helical" evidence="1">
    <location>
        <begin position="1117"/>
        <end position="1136"/>
    </location>
</feature>
<feature type="transmembrane region" description="Helical" evidence="1">
    <location>
        <begin position="1373"/>
        <end position="1395"/>
    </location>
</feature>
<keyword evidence="1" id="KW-1133">Transmembrane helix</keyword>
<evidence type="ECO:0000313" key="2">
    <source>
        <dbReference type="EMBL" id="DAG06346.1"/>
    </source>
</evidence>
<feature type="transmembrane region" description="Helical" evidence="1">
    <location>
        <begin position="1541"/>
        <end position="1570"/>
    </location>
</feature>
<feature type="transmembrane region" description="Helical" evidence="1">
    <location>
        <begin position="1046"/>
        <end position="1067"/>
    </location>
</feature>
<proteinExistence type="predicted"/>
<feature type="transmembrane region" description="Helical" evidence="1">
    <location>
        <begin position="1347"/>
        <end position="1367"/>
    </location>
</feature>
<feature type="transmembrane region" description="Helical" evidence="1">
    <location>
        <begin position="1468"/>
        <end position="1496"/>
    </location>
</feature>
<feature type="transmembrane region" description="Helical" evidence="1">
    <location>
        <begin position="1402"/>
        <end position="1423"/>
    </location>
</feature>
<feature type="transmembrane region" description="Helical" evidence="1">
    <location>
        <begin position="1180"/>
        <end position="1202"/>
    </location>
</feature>
<feature type="transmembrane region" description="Helical" evidence="1">
    <location>
        <begin position="1148"/>
        <end position="1168"/>
    </location>
</feature>
<sequence length="2183" mass="230714">MNNKSLEKNSKQSIKTLEKLDKALEFKNGRKSFEDVEKAAEKCNFEPLLKAADTVSTRFSTMGIIGVRALERITDKALAAGAALVKSLTIDQITTGYSKYEQKTASVQSLVNSTGKSVKEINRYLDRLMWFSDETSYSFTEMVNALATMVSSGGDIDKIIPLIQGVANATSFAGKGAAEFSRVMYNLNQSYTAGYLSYMDWKSVEGATVASKQLKEVLLETAVAEGKVAKRQADISNFNNLLSKKVFTREVMEKGFGYFNEMTQKAYEMIGTLDDQGNVIETASQAYEILGQQYDTVSLRAAKSAQEAKSFSEAISSTKDAVSSKWSDIFESIFGDYEQQVTLWTDLANGLYNIFASPLSDVAGLIDEAFQSTPISTIEENLADCGIELDAFKEKLINTAKASGKFPDELIDATAGSAESIQDLLSLHWVDSSMVSSVMAGYSNALESGEKVTKEFTTAAELADRMMTGEFGNRWNYKELTKNLQEAGYDIANAKDIFKLAKSDPTAQIRLLGELTDKNAVSLENAAEAAKNFNHEFYASNSGRTIALEGVKNILSAIGDRISMVKKAWGDIFPSATAGSIKNAIIAFHRWTETLKMGEDAGNRIYSVASKVFGVLKIGISVVGRIIGLAGNLVKSVIRIAKAFFALAPVQGFISSIRTGLSDIYHYVGNKILNALQWCENFINNKLNPSADDLSDILDRISKKLAPLYKFAKRVGSYALGVLGRIWQLLSPYANFLYTNLVSPFAQFISEVVNSDDPIATLASGVGRFVKKVSTGLSNVVQKIKNFSISDLFKSANTKFKEFLDAFPELKTAFEDLQKVVDNLKEHLDFGQLLAIFTGAALVVGVGKFAKALSDLSGVAVEIKKTLGNLNSIIKRKSGSGFAANMKAISIAIGVLAASLFLLSMIPSEDLSRVAKYLGGMMAVLIVVSAVAAIVATKLTANKLQKVRGIIKPLLALSAAMLILSIASKNASIAAGEGEGSWKKVWKILVVIGGLAVELVGVTALLGLLGGKITVAAIVLMVVSVAILKLAQAVKLLENIKLSDDAIKLGWIVAAIMIVGILASAVTKVGKGMSGFANAALGILAFVASIYLLTITFEKITSEGMKETWKKFGEHSSIIIPVLAILGGLVIALIAISKRMGEMSKSLAKLGIGVFAMVGAMYLITLLFERLSDFADVDHYWAGWLGVLLIGVIVVLMVETLGRAAQMSDGGKGALKLAATVIVMTVAIGVMMLLFKAMALLTKSMAIEEIWSAIGYLVVLGVIIGALTLVAGKAAQLGGGKGLTIIIGVVAGMIALALIMITLTSFKLSQIWPAMVGILGIAIALGGVIMAVGWAARQAAQYKGGSVSLFAMMGVLLTVGASLAVLSNMPIDAMMWAAITMVSVIAAVSIAVSYLGKAQVNIINAVIAAGLLIVIFGGLYAIIPLMTAFAQADTMSLLANMGILLAAVAILVIIAVVLAVAMANFPPLVLGLLAVMGLFLSIAVMMLAVSLAIHTFADAAEKLQGVNLFSIAGGMAAMAGAMALVAITGIALLIGNIGIYAFALAITILGASMALATISITAFNFALIALGNTISAIANAFQNANGNILGGLANLRDEFAKSAESTAGSAKLMWDAIAGGGDQDASGILDGLVSTSGEKGSQGGSNYGQEFTTTASAEISNGDILSEVNTDAETKGIEGAQAYSLAYTENTDIEIDNESVFEESTEASKTAGGDAATAYVDQFETDFNAGFDELSPDIQSKLGDLFKGGGVDPSQGFSGMGNFGMTGIDFSGTDSDAMKNDISKFANSMVSTDEFNDAGQKNTKAFVAGMVAYLGSGEASESAKTAITTWLEENLTPTDEWETMTPIGTDIATKIEQEINEAFVSTADTSTTSQSLLTLLGNAVNGTDFTSIGSLISTNVMGSVSTSLSSGQAGGEEGAIGNFLPLLTSMVAGTDATEPANTLGLSFITKLGASLTSVKNLNDLNNSGVSMGNEVNSGGQSVSTEPTGSYWGQGLKDGVWAWAQRIWQAGYDLARKLVDGAETGSGVASPSKEGYRIGRFFDMGLINAVVAGYDEVESVAYSLGTRACDGLNEGIQNGVEGGITPVIDMSDVMDTLDNFDSTYRPTIKPRLDMSDVDPALSNINAVASYMGNRGVEKSQETEPSTPASFNFTQNNYSPKALSRIDIYRQTRNQFSTVKEMIKK</sequence>
<feature type="transmembrane region" description="Helical" evidence="1">
    <location>
        <begin position="949"/>
        <end position="968"/>
    </location>
</feature>
<feature type="transmembrane region" description="Helical" evidence="1">
    <location>
        <begin position="1443"/>
        <end position="1461"/>
    </location>
</feature>
<keyword evidence="1" id="KW-0812">Transmembrane</keyword>
<feature type="transmembrane region" description="Helical" evidence="1">
    <location>
        <begin position="830"/>
        <end position="850"/>
    </location>
</feature>
<feature type="transmembrane region" description="Helical" evidence="1">
    <location>
        <begin position="1250"/>
        <end position="1271"/>
    </location>
</feature>
<protein>
    <submittedName>
        <fullName evidence="2">Tail tape measure</fullName>
    </submittedName>
</protein>
<feature type="transmembrane region" description="Helical" evidence="1">
    <location>
        <begin position="1283"/>
        <end position="1306"/>
    </location>
</feature>
<reference evidence="2" key="1">
    <citation type="journal article" date="2021" name="Proc. Natl. Acad. Sci. U.S.A.">
        <title>A Catalog of Tens of Thousands of Viruses from Human Metagenomes Reveals Hidden Associations with Chronic Diseases.</title>
        <authorList>
            <person name="Tisza M.J."/>
            <person name="Buck C.B."/>
        </authorList>
    </citation>
    <scope>NUCLEOTIDE SEQUENCE</scope>
    <source>
        <strain evidence="2">Cthu813</strain>
    </source>
</reference>
<feature type="transmembrane region" description="Helical" evidence="1">
    <location>
        <begin position="884"/>
        <end position="906"/>
    </location>
</feature>
<feature type="transmembrane region" description="Helical" evidence="1">
    <location>
        <begin position="918"/>
        <end position="937"/>
    </location>
</feature>
<feature type="transmembrane region" description="Helical" evidence="1">
    <location>
        <begin position="1015"/>
        <end position="1034"/>
    </location>
</feature>